<dbReference type="PANTHER" id="PTHR44688">
    <property type="entry name" value="DNA-BINDING TRANSCRIPTIONAL ACTIVATOR DEVR_DOSR"/>
    <property type="match status" value="1"/>
</dbReference>
<dbReference type="CDD" id="cd06170">
    <property type="entry name" value="LuxR_C_like"/>
    <property type="match status" value="1"/>
</dbReference>
<evidence type="ECO:0000313" key="5">
    <source>
        <dbReference type="EMBL" id="GAA4753741.1"/>
    </source>
</evidence>
<reference evidence="6" key="1">
    <citation type="journal article" date="2019" name="Int. J. Syst. Evol. Microbiol.">
        <title>The Global Catalogue of Microorganisms (GCM) 10K type strain sequencing project: providing services to taxonomists for standard genome sequencing and annotation.</title>
        <authorList>
            <consortium name="The Broad Institute Genomics Platform"/>
            <consortium name="The Broad Institute Genome Sequencing Center for Infectious Disease"/>
            <person name="Wu L."/>
            <person name="Ma J."/>
        </authorList>
    </citation>
    <scope>NUCLEOTIDE SEQUENCE [LARGE SCALE GENOMIC DNA]</scope>
    <source>
        <strain evidence="6">JCM 18532</strain>
    </source>
</reference>
<dbReference type="InterPro" id="IPR000792">
    <property type="entry name" value="Tscrpt_reg_LuxR_C"/>
</dbReference>
<dbReference type="PRINTS" id="PR00038">
    <property type="entry name" value="HTHLUXR"/>
</dbReference>
<name>A0ABP8ZDX5_9ACTN</name>
<sequence>MHGSGSTTSPLRRAAYADVLPTKLVPPSVPPSFVTRPRLHDQLQDGTARALTVVSAGAGWGKTLATAHWATTGAAPGPVGWVSLDPADDEPSRFWTCVVAALRVAAPFPSDHPLTTLMPGLGGPDEGYRRVLSELATLPTTVVLVLDDFQLITDPVVFEQLGELLRHPIPALRLVISTRADPPIPLHRLRVAEELAEIRPRDLAFTDDEAAALLAAHKMPVVAADASSLVERTEGWPAGLRLAALFLRRPGAGHSVQDFAGADRAVATYLGEEVLASLPVEDQEFLLRTSVVERLSAELAAVLTGQQHCQRRLEDLEESNAFVIGLGAGRDWFRYHALLREMLQHRLRVAAPELVPELHGRAARWYAAHGQPLEALRHAADAEDWPLVGELFVTQAAPLLVSAERNLLGQLLARIPTDHQSSNADLAMCAAARLYLAGRFADMRPCLALASDLLAATAPRPHDGASRLALLVLSTVVARSDGDITALLAVTTQALDLLAELTAVVPAAEAYRAVALANHGTGLLWSGDVSGAQACLLDALVATDESGVEVTRVNVLSLLALTAAALGRPGDGSAYAARAIGVVQARGWAPLPQVATAYLAEAMIRLQRHELDDAETAIERGLVAGYCEPATRRALLLAGARLALSAGHVDDARDRLALARALGADSLTPPFLTRWLAITEAEVALASGRAAEASDRLAAALRDREPPYVQEQCLLARAALALGDARAADEVLRPLRHDPAGPDATDVPVWLLTALAADRLREDSRAVDALGRAVAAAGPDRIYRPFTAAGPEQLERMLQRLQELRPELSGTVDALLVLLGRGGPDNVASALADPLTDRELSVLQFLPTMMTNGEIAADLYVSVNTVKAHLKRIFLKLDVTSKRQAVQRARELGLLPGGPS</sequence>
<dbReference type="Pfam" id="PF17874">
    <property type="entry name" value="TPR_MalT"/>
    <property type="match status" value="1"/>
</dbReference>
<keyword evidence="1" id="KW-0805">Transcription regulation</keyword>
<keyword evidence="3" id="KW-0804">Transcription</keyword>
<dbReference type="SMART" id="SM00421">
    <property type="entry name" value="HTH_LUXR"/>
    <property type="match status" value="1"/>
</dbReference>
<dbReference type="EMBL" id="BAABKN010000028">
    <property type="protein sequence ID" value="GAA4753741.1"/>
    <property type="molecule type" value="Genomic_DNA"/>
</dbReference>
<dbReference type="Gene3D" id="1.10.10.10">
    <property type="entry name" value="Winged helix-like DNA-binding domain superfamily/Winged helix DNA-binding domain"/>
    <property type="match status" value="1"/>
</dbReference>
<dbReference type="InterPro" id="IPR041617">
    <property type="entry name" value="TPR_MalT"/>
</dbReference>
<dbReference type="InterPro" id="IPR036388">
    <property type="entry name" value="WH-like_DNA-bd_sf"/>
</dbReference>
<comment type="caution">
    <text evidence="5">The sequence shown here is derived from an EMBL/GenBank/DDBJ whole genome shotgun (WGS) entry which is preliminary data.</text>
</comment>
<dbReference type="InterPro" id="IPR059106">
    <property type="entry name" value="WHD_MalT"/>
</dbReference>
<organism evidence="5 6">
    <name type="scientific">Nocardioides endophyticus</name>
    <dbReference type="NCBI Taxonomy" id="1353775"/>
    <lineage>
        <taxon>Bacteria</taxon>
        <taxon>Bacillati</taxon>
        <taxon>Actinomycetota</taxon>
        <taxon>Actinomycetes</taxon>
        <taxon>Propionibacteriales</taxon>
        <taxon>Nocardioidaceae</taxon>
        <taxon>Nocardioides</taxon>
    </lineage>
</organism>
<dbReference type="RefSeq" id="WP_345529190.1">
    <property type="nucleotide sequence ID" value="NZ_BAABKN010000028.1"/>
</dbReference>
<dbReference type="Pfam" id="PF25873">
    <property type="entry name" value="WHD_MalT"/>
    <property type="match status" value="1"/>
</dbReference>
<dbReference type="Pfam" id="PF00196">
    <property type="entry name" value="GerE"/>
    <property type="match status" value="1"/>
</dbReference>
<dbReference type="PROSITE" id="PS50043">
    <property type="entry name" value="HTH_LUXR_2"/>
    <property type="match status" value="1"/>
</dbReference>
<proteinExistence type="predicted"/>
<keyword evidence="6" id="KW-1185">Reference proteome</keyword>
<evidence type="ECO:0000256" key="2">
    <source>
        <dbReference type="ARBA" id="ARBA00023125"/>
    </source>
</evidence>
<evidence type="ECO:0000259" key="4">
    <source>
        <dbReference type="PROSITE" id="PS50043"/>
    </source>
</evidence>
<keyword evidence="2" id="KW-0238">DNA-binding</keyword>
<dbReference type="InterPro" id="IPR016032">
    <property type="entry name" value="Sig_transdc_resp-reg_C-effctor"/>
</dbReference>
<dbReference type="InterPro" id="IPR011990">
    <property type="entry name" value="TPR-like_helical_dom_sf"/>
</dbReference>
<dbReference type="PANTHER" id="PTHR44688:SF16">
    <property type="entry name" value="DNA-BINDING TRANSCRIPTIONAL ACTIVATOR DEVR_DOSR"/>
    <property type="match status" value="1"/>
</dbReference>
<dbReference type="SUPFAM" id="SSF46894">
    <property type="entry name" value="C-terminal effector domain of the bipartite response regulators"/>
    <property type="match status" value="1"/>
</dbReference>
<dbReference type="Gene3D" id="1.25.40.10">
    <property type="entry name" value="Tetratricopeptide repeat domain"/>
    <property type="match status" value="1"/>
</dbReference>
<evidence type="ECO:0000313" key="6">
    <source>
        <dbReference type="Proteomes" id="UP001499882"/>
    </source>
</evidence>
<evidence type="ECO:0000256" key="1">
    <source>
        <dbReference type="ARBA" id="ARBA00023015"/>
    </source>
</evidence>
<gene>
    <name evidence="5" type="ORF">GCM10023350_43800</name>
</gene>
<evidence type="ECO:0000256" key="3">
    <source>
        <dbReference type="ARBA" id="ARBA00023163"/>
    </source>
</evidence>
<protein>
    <submittedName>
        <fullName evidence="5">LuxR C-terminal-related transcriptional regulator</fullName>
    </submittedName>
</protein>
<accession>A0ABP8ZDX5</accession>
<dbReference type="Proteomes" id="UP001499882">
    <property type="component" value="Unassembled WGS sequence"/>
</dbReference>
<feature type="domain" description="HTH luxR-type" evidence="4">
    <location>
        <begin position="828"/>
        <end position="893"/>
    </location>
</feature>